<dbReference type="PANTHER" id="PTHR30441:SF4">
    <property type="entry name" value="PROTEIN ASMA"/>
    <property type="match status" value="1"/>
</dbReference>
<evidence type="ECO:0000313" key="3">
    <source>
        <dbReference type="EMBL" id="MDE1465413.1"/>
    </source>
</evidence>
<dbReference type="Proteomes" id="UP001528823">
    <property type="component" value="Unassembled WGS sequence"/>
</dbReference>
<organism evidence="3 4">
    <name type="scientific">Spartinivicinus poritis</name>
    <dbReference type="NCBI Taxonomy" id="2994640"/>
    <lineage>
        <taxon>Bacteria</taxon>
        <taxon>Pseudomonadati</taxon>
        <taxon>Pseudomonadota</taxon>
        <taxon>Gammaproteobacteria</taxon>
        <taxon>Oceanospirillales</taxon>
        <taxon>Zooshikellaceae</taxon>
        <taxon>Spartinivicinus</taxon>
    </lineage>
</organism>
<sequence>MKTLLKVTLGTIAVLLLLVVLALVFINSIINPNDYKPQLEKAVQDKTGFQMRINGDIGLTLFPQLSFAINDVSMLDRKQQPLLALEEAKLGLELWPLLSSRVEMNDVVLTGLNLKLVKDKTGKGNWEIPKQPATADQQKSQEQKKQEPSSSDKSQSQDSKPVVLAVESIQVKNMILDYTDEQAGTSQQIRNINFTTGAVASAKPFPIQLSFSYNSSQPRLSLDSRLSATLMLDFIGQHYQMKELDWDLAAVGEPTNNKSVKGTVKGNFAADLKQQLLSLNDWHAQFGDLDLTFTSEIKQFVTSPAMSGKLSVKPLNIKQWLSGVGVEMPETASDKAFSQFALNTQFNGTDKQLALSSLNITLDESQLTGNLSITDIASQALQFNLQIDQFNVDHYLPPAPAETTKTAEASAPSSSPKAETTPAPAVEQPVIPVDALKGLNVAGQMTLKKLIAKQAELSDVTLELSAKGGLVKVKNLSAKLYDGEFKQQLTVDVRGKQPVIKANNQLAGVQVNPLLTNLADVNQVSGVGNISSQITTKGLTASELTKQLNGMVKFKVNDGQFAGVNINRMVCKAVAKVRKENVGDQAWNNNTQFKSLHGQFNIRQGVAKNDDLIASLDQMKLDGDGEVDLVQQALDYHLGLTILGQTSDLGDQACRINERYANIRWPVRCKGKFSQKDGLCGVDGERMKDIAKALIKDELKRKVDKKLDDKLGDKLKDKLGDEGGEQVKDLIKGLFN</sequence>
<evidence type="ECO:0000313" key="4">
    <source>
        <dbReference type="Proteomes" id="UP001528823"/>
    </source>
</evidence>
<accession>A0ABT5UGC9</accession>
<dbReference type="RefSeq" id="WP_274691721.1">
    <property type="nucleotide sequence ID" value="NZ_JAPMOU010000062.1"/>
</dbReference>
<dbReference type="EMBL" id="JAPMOU010000062">
    <property type="protein sequence ID" value="MDE1465413.1"/>
    <property type="molecule type" value="Genomic_DNA"/>
</dbReference>
<evidence type="ECO:0000256" key="1">
    <source>
        <dbReference type="SAM" id="MobiDB-lite"/>
    </source>
</evidence>
<feature type="region of interest" description="Disordered" evidence="1">
    <location>
        <begin position="123"/>
        <end position="161"/>
    </location>
</feature>
<feature type="compositionally biased region" description="Low complexity" evidence="1">
    <location>
        <begin position="401"/>
        <end position="424"/>
    </location>
</feature>
<gene>
    <name evidence="3" type="ORF">ORQ98_25935</name>
</gene>
<dbReference type="InterPro" id="IPR052894">
    <property type="entry name" value="AsmA-related"/>
</dbReference>
<protein>
    <submittedName>
        <fullName evidence="3">AsmA family protein</fullName>
    </submittedName>
</protein>
<evidence type="ECO:0000259" key="2">
    <source>
        <dbReference type="Pfam" id="PF05170"/>
    </source>
</evidence>
<proteinExistence type="predicted"/>
<reference evidence="3 4" key="1">
    <citation type="submission" date="2022-11" db="EMBL/GenBank/DDBJ databases">
        <title>Spartinivicinus poritis sp. nov., isolated from scleractinian coral Porites lutea.</title>
        <authorList>
            <person name="Zhang G."/>
            <person name="Cai L."/>
            <person name="Wei Q."/>
        </authorList>
    </citation>
    <scope>NUCLEOTIDE SEQUENCE [LARGE SCALE GENOMIC DNA]</scope>
    <source>
        <strain evidence="3 4">A2-2</strain>
    </source>
</reference>
<dbReference type="Pfam" id="PF05170">
    <property type="entry name" value="AsmA"/>
    <property type="match status" value="1"/>
</dbReference>
<feature type="domain" description="AsmA" evidence="2">
    <location>
        <begin position="1"/>
        <end position="611"/>
    </location>
</feature>
<dbReference type="InterPro" id="IPR007844">
    <property type="entry name" value="AsmA"/>
</dbReference>
<keyword evidence="4" id="KW-1185">Reference proteome</keyword>
<feature type="region of interest" description="Disordered" evidence="1">
    <location>
        <begin position="396"/>
        <end position="424"/>
    </location>
</feature>
<name>A0ABT5UGC9_9GAMM</name>
<feature type="compositionally biased region" description="Low complexity" evidence="1">
    <location>
        <begin position="148"/>
        <end position="161"/>
    </location>
</feature>
<dbReference type="PANTHER" id="PTHR30441">
    <property type="entry name" value="DUF748 DOMAIN-CONTAINING PROTEIN"/>
    <property type="match status" value="1"/>
</dbReference>
<comment type="caution">
    <text evidence="3">The sequence shown here is derived from an EMBL/GenBank/DDBJ whole genome shotgun (WGS) entry which is preliminary data.</text>
</comment>